<dbReference type="GO" id="GO:0003824">
    <property type="term" value="F:catalytic activity"/>
    <property type="evidence" value="ECO:0007669"/>
    <property type="project" value="InterPro"/>
</dbReference>
<dbReference type="InterPro" id="IPR023404">
    <property type="entry name" value="rSAM_horseshoe"/>
</dbReference>
<dbReference type="GO" id="GO:0046872">
    <property type="term" value="F:metal ion binding"/>
    <property type="evidence" value="ECO:0007669"/>
    <property type="project" value="UniProtKB-KW"/>
</dbReference>
<dbReference type="Gene3D" id="3.80.30.20">
    <property type="entry name" value="tm_1862 like domain"/>
    <property type="match status" value="1"/>
</dbReference>
<dbReference type="EMBL" id="LR796274">
    <property type="protein sequence ID" value="CAB4133315.1"/>
    <property type="molecule type" value="Genomic_DNA"/>
</dbReference>
<dbReference type="PROSITE" id="PS51918">
    <property type="entry name" value="RADICAL_SAM"/>
    <property type="match status" value="1"/>
</dbReference>
<dbReference type="InterPro" id="IPR058240">
    <property type="entry name" value="rSAM_sf"/>
</dbReference>
<keyword evidence="2" id="KW-0949">S-adenosyl-L-methionine</keyword>
<evidence type="ECO:0000256" key="3">
    <source>
        <dbReference type="ARBA" id="ARBA00022723"/>
    </source>
</evidence>
<reference evidence="8" key="1">
    <citation type="submission" date="2020-04" db="EMBL/GenBank/DDBJ databases">
        <authorList>
            <person name="Chiriac C."/>
            <person name="Salcher M."/>
            <person name="Ghai R."/>
            <person name="Kavagutti S V."/>
        </authorList>
    </citation>
    <scope>NUCLEOTIDE SEQUENCE</scope>
</reference>
<keyword evidence="3" id="KW-0479">Metal-binding</keyword>
<dbReference type="SFLD" id="SFLDG01082">
    <property type="entry name" value="B12-binding_domain_containing"/>
    <property type="match status" value="1"/>
</dbReference>
<dbReference type="InterPro" id="IPR007197">
    <property type="entry name" value="rSAM"/>
</dbReference>
<evidence type="ECO:0000256" key="2">
    <source>
        <dbReference type="ARBA" id="ARBA00022691"/>
    </source>
</evidence>
<keyword evidence="4" id="KW-0408">Iron</keyword>
<dbReference type="PANTHER" id="PTHR43409">
    <property type="entry name" value="ANAEROBIC MAGNESIUM-PROTOPORPHYRIN IX MONOMETHYL ESTER CYCLASE-RELATED"/>
    <property type="match status" value="1"/>
</dbReference>
<evidence type="ECO:0000313" key="8">
    <source>
        <dbReference type="EMBL" id="CAB4133315.1"/>
    </source>
</evidence>
<keyword evidence="5" id="KW-0411">Iron-sulfur</keyword>
<evidence type="ECO:0000256" key="4">
    <source>
        <dbReference type="ARBA" id="ARBA00023004"/>
    </source>
</evidence>
<dbReference type="SUPFAM" id="SSF102114">
    <property type="entry name" value="Radical SAM enzymes"/>
    <property type="match status" value="1"/>
</dbReference>
<protein>
    <submittedName>
        <fullName evidence="8">COG1032 Fe-S oxidoreductase</fullName>
    </submittedName>
</protein>
<name>A0A6J5LGQ4_9CAUD</name>
<dbReference type="Pfam" id="PF04055">
    <property type="entry name" value="Radical_SAM"/>
    <property type="match status" value="1"/>
</dbReference>
<accession>A0A6J5LGQ4</accession>
<dbReference type="PROSITE" id="PS51332">
    <property type="entry name" value="B12_BINDING"/>
    <property type="match status" value="1"/>
</dbReference>
<dbReference type="PANTHER" id="PTHR43409:SF16">
    <property type="entry name" value="SLR0320 PROTEIN"/>
    <property type="match status" value="1"/>
</dbReference>
<dbReference type="SFLD" id="SFLDS00029">
    <property type="entry name" value="Radical_SAM"/>
    <property type="match status" value="1"/>
</dbReference>
<organism evidence="8">
    <name type="scientific">uncultured Caudovirales phage</name>
    <dbReference type="NCBI Taxonomy" id="2100421"/>
    <lineage>
        <taxon>Viruses</taxon>
        <taxon>Duplodnaviria</taxon>
        <taxon>Heunggongvirae</taxon>
        <taxon>Uroviricota</taxon>
        <taxon>Caudoviricetes</taxon>
        <taxon>Peduoviridae</taxon>
        <taxon>Maltschvirus</taxon>
        <taxon>Maltschvirus maltsch</taxon>
    </lineage>
</organism>
<feature type="domain" description="Radical SAM core" evidence="7">
    <location>
        <begin position="209"/>
        <end position="447"/>
    </location>
</feature>
<sequence>MELKNKKTIVICNFPRFVDTLWMPILWTQAKTYYERNGDKVNEWYWHPSYFDIYSVEYIDEIKNLLLEAKPDVFAISLYVWNYSLSHQIAEWVKTQFPKCVIVSGGPHQYFKHDQEWFKKHWYIDASLPGECYGELAFKEILDNYDDGKVDWTKVTDIRYPKGKTRRIATSPLSMARSYKKSYDYDWAASEAQLEGLKLFADYKNKVFPKSHLLAMIETTRGCPYGCTYCDWGGGTSTTVIKKDLETVKRDVDALANFHLQLVYICDANFGVFGDRDVNIIKYIASKRMISGYDFQVLYGGFAKTENKLEYIRQIVEFDVDHKLSHTDEIKLSLQTIDPEILKNIDRVNIPLDKQLEVYKPIAANNRIPFYVEIIMGLPGMTLDKFYHECDVFGENNLSMMWFHWVLMPETPAYDRSYKDKFGLRSIVKTNGWQQDEATSHYEVVIEAKSYSNRDYLQMLLSTSMYNLIVQGGYYKNTLNWIIKNHDIGIGDIIRDVYDNFYMQSPHCKQWREQLFTEWDNILIDQDQPCVFTIDGKEVFGGWYFIAIAFLYHDQFTINLMNWLQNRYQIPQHIINVDTEITIHNGNFNTTLRNGLIVTDFRKKITRNKSFTGGNLESVIDFLYRLYRDSGNISRAKKRLFGLIPL</sequence>
<dbReference type="GO" id="GO:0051536">
    <property type="term" value="F:iron-sulfur cluster binding"/>
    <property type="evidence" value="ECO:0007669"/>
    <property type="project" value="UniProtKB-KW"/>
</dbReference>
<dbReference type="InterPro" id="IPR006638">
    <property type="entry name" value="Elp3/MiaA/NifB-like_rSAM"/>
</dbReference>
<evidence type="ECO:0000256" key="5">
    <source>
        <dbReference type="ARBA" id="ARBA00023014"/>
    </source>
</evidence>
<dbReference type="GO" id="GO:0031419">
    <property type="term" value="F:cobalamin binding"/>
    <property type="evidence" value="ECO:0007669"/>
    <property type="project" value="InterPro"/>
</dbReference>
<dbReference type="SMART" id="SM00729">
    <property type="entry name" value="Elp3"/>
    <property type="match status" value="1"/>
</dbReference>
<dbReference type="InterPro" id="IPR006158">
    <property type="entry name" value="Cobalamin-bd"/>
</dbReference>
<evidence type="ECO:0000259" key="7">
    <source>
        <dbReference type="PROSITE" id="PS51918"/>
    </source>
</evidence>
<evidence type="ECO:0000259" key="6">
    <source>
        <dbReference type="PROSITE" id="PS51332"/>
    </source>
</evidence>
<dbReference type="Gene3D" id="3.40.50.280">
    <property type="entry name" value="Cobalamin-binding domain"/>
    <property type="match status" value="1"/>
</dbReference>
<gene>
    <name evidence="8" type="ORF">UFOVP257_131</name>
</gene>
<proteinExistence type="predicted"/>
<comment type="cofactor">
    <cofactor evidence="1">
        <name>[4Fe-4S] cluster</name>
        <dbReference type="ChEBI" id="CHEBI:49883"/>
    </cofactor>
</comment>
<feature type="domain" description="B12-binding" evidence="6">
    <location>
        <begin position="6"/>
        <end position="152"/>
    </location>
</feature>
<evidence type="ECO:0000256" key="1">
    <source>
        <dbReference type="ARBA" id="ARBA00001966"/>
    </source>
</evidence>
<dbReference type="InterPro" id="IPR051198">
    <property type="entry name" value="BchE-like"/>
</dbReference>